<dbReference type="Gene3D" id="3.40.50.1000">
    <property type="entry name" value="HAD superfamily/HAD-like"/>
    <property type="match status" value="1"/>
</dbReference>
<dbReference type="InterPro" id="IPR018303">
    <property type="entry name" value="ATPase_P-typ_P_site"/>
</dbReference>
<dbReference type="InterPro" id="IPR027256">
    <property type="entry name" value="P-typ_ATPase_IB"/>
</dbReference>
<dbReference type="PANTHER" id="PTHR48085">
    <property type="entry name" value="CADMIUM/ZINC-TRANSPORTING ATPASE HMA2-RELATED"/>
    <property type="match status" value="1"/>
</dbReference>
<feature type="domain" description="P-type ATPase A" evidence="11">
    <location>
        <begin position="203"/>
        <end position="302"/>
    </location>
</feature>
<evidence type="ECO:0000256" key="1">
    <source>
        <dbReference type="ARBA" id="ARBA00004370"/>
    </source>
</evidence>
<dbReference type="Proteomes" id="UP000287853">
    <property type="component" value="Unassembled WGS sequence"/>
</dbReference>
<dbReference type="PANTHER" id="PTHR48085:SF5">
    <property type="entry name" value="CADMIUM_ZINC-TRANSPORTING ATPASE HMA4-RELATED"/>
    <property type="match status" value="1"/>
</dbReference>
<keyword evidence="5 9" id="KW-1133">Transmembrane helix</keyword>
<keyword evidence="9" id="KW-1003">Cell membrane</keyword>
<dbReference type="InterPro" id="IPR008250">
    <property type="entry name" value="ATPase_P-typ_transduc_dom_A_sf"/>
</dbReference>
<dbReference type="SFLD" id="SFLDS00003">
    <property type="entry name" value="Haloacid_Dehalogenase"/>
    <property type="match status" value="1"/>
</dbReference>
<dbReference type="PROSITE" id="PS01229">
    <property type="entry name" value="COF_2"/>
    <property type="match status" value="1"/>
</dbReference>
<feature type="compositionally biased region" description="Basic and acidic residues" evidence="10">
    <location>
        <begin position="64"/>
        <end position="79"/>
    </location>
</feature>
<dbReference type="NCBIfam" id="TIGR01494">
    <property type="entry name" value="ATPase_P-type"/>
    <property type="match status" value="1"/>
</dbReference>
<dbReference type="InterPro" id="IPR001757">
    <property type="entry name" value="P_typ_ATPase"/>
</dbReference>
<evidence type="ECO:0000256" key="10">
    <source>
        <dbReference type="SAM" id="MobiDB-lite"/>
    </source>
</evidence>
<comment type="caution">
    <text evidence="9">Lacks conserved residue(s) required for the propagation of feature annotation.</text>
</comment>
<evidence type="ECO:0000256" key="3">
    <source>
        <dbReference type="ARBA" id="ARBA00022692"/>
    </source>
</evidence>
<dbReference type="EC" id="7.2.2.12" evidence="7"/>
<evidence type="ECO:0000256" key="4">
    <source>
        <dbReference type="ARBA" id="ARBA00022967"/>
    </source>
</evidence>
<comment type="similarity">
    <text evidence="2 9">Belongs to the cation transport ATPase (P-type) (TC 3.A.3) family. Type IB subfamily.</text>
</comment>
<evidence type="ECO:0000256" key="7">
    <source>
        <dbReference type="ARBA" id="ARBA00039097"/>
    </source>
</evidence>
<dbReference type="AlphaFoldDB" id="A0A444IVD9"/>
<feature type="transmembrane region" description="Helical" evidence="9">
    <location>
        <begin position="101"/>
        <end position="126"/>
    </location>
</feature>
<feature type="transmembrane region" description="Helical" evidence="9">
    <location>
        <begin position="154"/>
        <end position="180"/>
    </location>
</feature>
<keyword evidence="9" id="KW-0479">Metal-binding</keyword>
<dbReference type="Pfam" id="PF00702">
    <property type="entry name" value="Hydrolase"/>
    <property type="match status" value="1"/>
</dbReference>
<dbReference type="PRINTS" id="PR00119">
    <property type="entry name" value="CATATPASE"/>
</dbReference>
<dbReference type="InterPro" id="IPR051014">
    <property type="entry name" value="Cation_Transport_ATPase_IB"/>
</dbReference>
<dbReference type="GO" id="GO:0046872">
    <property type="term" value="F:metal ion binding"/>
    <property type="evidence" value="ECO:0007669"/>
    <property type="project" value="UniProtKB-KW"/>
</dbReference>
<keyword evidence="13" id="KW-1185">Reference proteome</keyword>
<accession>A0A444IVD9</accession>
<dbReference type="SUPFAM" id="SSF81653">
    <property type="entry name" value="Calcium ATPase, transduction domain A"/>
    <property type="match status" value="1"/>
</dbReference>
<evidence type="ECO:0000256" key="2">
    <source>
        <dbReference type="ARBA" id="ARBA00006024"/>
    </source>
</evidence>
<keyword evidence="9" id="KW-0067">ATP-binding</keyword>
<feature type="region of interest" description="Disordered" evidence="10">
    <location>
        <begin position="64"/>
        <end position="91"/>
    </location>
</feature>
<dbReference type="SUPFAM" id="SSF56784">
    <property type="entry name" value="HAD-like"/>
    <property type="match status" value="1"/>
</dbReference>
<evidence type="ECO:0000313" key="12">
    <source>
        <dbReference type="EMBL" id="RWX44782.1"/>
    </source>
</evidence>
<dbReference type="SFLD" id="SFLDF00027">
    <property type="entry name" value="p-type_atpase"/>
    <property type="match status" value="1"/>
</dbReference>
<name>A0A444IVD9_9BACT</name>
<dbReference type="InterPro" id="IPR036412">
    <property type="entry name" value="HAD-like_sf"/>
</dbReference>
<dbReference type="GO" id="GO:0016463">
    <property type="term" value="F:P-type zinc transporter activity"/>
    <property type="evidence" value="ECO:0007669"/>
    <property type="project" value="UniProtKB-EC"/>
</dbReference>
<proteinExistence type="inferred from homology"/>
<dbReference type="GO" id="GO:0005886">
    <property type="term" value="C:plasma membrane"/>
    <property type="evidence" value="ECO:0007669"/>
    <property type="project" value="UniProtKB-SubCell"/>
</dbReference>
<dbReference type="SFLD" id="SFLDG00002">
    <property type="entry name" value="C1.7:_P-type_atpase_like"/>
    <property type="match status" value="1"/>
</dbReference>
<sequence>MLFQLAILSSAAYVVKTAARSTTDGIEIVKDSIYGKLKSKLSQFDADPLIDSLLAPEDIENKKSLSQGQKKEGVERVSVAEDIEDEPDSHSLAEKDVNRDMVISTVAMGAALIGRLVAPPVLLLSLPGWGYVSMPAFIQAYDKIRRNEVDINTIYTVTAAGCFSGGYYVSGTMAAFFYVLSKKLLIKITDDSKHSLIDVFHQQPRYVYVSVDGGLEERRPFDSLRCGDTVVIHAGNPVPADGTVVEGTASVDQHILTGESQPVEKEKGDKVFAATLVLTGKLYINVEKAGEETSAAQIGKILEEMTNTKTEWQLRAEDFTQKTVIPTLAAGALMLPLGGPMAAVALVNSHFGYRLSIVSSISVLTYTRLIARQGVLIKNGQALDQLHSVDTVIFDKTGTLTTSIPNVCIIHSGVEYSDEQVLAYAAATEGKNAHPIAHAIVIAAKNKGLKLPLLDKDYDEAYQVGYGIQAKIKGRVIRLGSRRFMDKEQIYIGNQFLVAEERAHQRGHSLVLLAVGNSVAGALELAPTLRPQTLRAIQELQTQHNKTICILSGDHELPTKNLACQLGIEKYFFDVLPQDKAEVIKQFQAEGRTVCFVGDGINDSIALKQADVSVSLRGASSIAVDTADIILMNEELMQLSYLFTVIGEYEEKMRANTLTLLSPSVAAAVGVLLFHFNVVDTLLLKQIGLTVSLLNTARPLVNEQDSSGILQPFLAEITA</sequence>
<dbReference type="Pfam" id="PF00122">
    <property type="entry name" value="E1-E2_ATPase"/>
    <property type="match status" value="1"/>
</dbReference>
<dbReference type="PROSITE" id="PS00154">
    <property type="entry name" value="ATPASE_E1_E2"/>
    <property type="match status" value="1"/>
</dbReference>
<evidence type="ECO:0000313" key="13">
    <source>
        <dbReference type="Proteomes" id="UP000287853"/>
    </source>
</evidence>
<evidence type="ECO:0000256" key="5">
    <source>
        <dbReference type="ARBA" id="ARBA00022989"/>
    </source>
</evidence>
<keyword evidence="3 9" id="KW-0812">Transmembrane</keyword>
<organism evidence="12 13">
    <name type="scientific">Candidatus Electrothrix aarhusensis</name>
    <dbReference type="NCBI Taxonomy" id="1859131"/>
    <lineage>
        <taxon>Bacteria</taxon>
        <taxon>Pseudomonadati</taxon>
        <taxon>Thermodesulfobacteriota</taxon>
        <taxon>Desulfobulbia</taxon>
        <taxon>Desulfobulbales</taxon>
        <taxon>Desulfobulbaceae</taxon>
        <taxon>Candidatus Electrothrix</taxon>
    </lineage>
</organism>
<dbReference type="GO" id="GO:0005524">
    <property type="term" value="F:ATP binding"/>
    <property type="evidence" value="ECO:0007669"/>
    <property type="project" value="UniProtKB-UniRule"/>
</dbReference>
<evidence type="ECO:0000259" key="11">
    <source>
        <dbReference type="Pfam" id="PF00122"/>
    </source>
</evidence>
<comment type="caution">
    <text evidence="12">The sequence shown here is derived from an EMBL/GenBank/DDBJ whole genome shotgun (WGS) entry which is preliminary data.</text>
</comment>
<keyword evidence="9" id="KW-0547">Nucleotide-binding</keyword>
<dbReference type="InterPro" id="IPR023214">
    <property type="entry name" value="HAD_sf"/>
</dbReference>
<reference evidence="12 13" key="1">
    <citation type="submission" date="2017-01" db="EMBL/GenBank/DDBJ databases">
        <title>The cable genome- insights into the physiology and evolution of filamentous bacteria capable of sulfide oxidation via long distance electron transfer.</title>
        <authorList>
            <person name="Schreiber L."/>
            <person name="Bjerg J.T."/>
            <person name="Boggild A."/>
            <person name="Van De Vossenberg J."/>
            <person name="Meysman F."/>
            <person name="Nielsen L.P."/>
            <person name="Schramm A."/>
            <person name="Kjeldsen K.U."/>
        </authorList>
    </citation>
    <scope>NUCLEOTIDE SEQUENCE [LARGE SCALE GENOMIC DNA]</scope>
    <source>
        <strain evidence="12">MCF</strain>
    </source>
</reference>
<protein>
    <recommendedName>
        <fullName evidence="7">P-type Zn(2+) transporter</fullName>
        <ecNumber evidence="7">7.2.2.12</ecNumber>
    </recommendedName>
</protein>
<keyword evidence="6 9" id="KW-0472">Membrane</keyword>
<keyword evidence="12" id="KW-0378">Hydrolase</keyword>
<comment type="subcellular location">
    <subcellularLocation>
        <location evidence="9">Cell membrane</location>
    </subcellularLocation>
    <subcellularLocation>
        <location evidence="1">Membrane</location>
    </subcellularLocation>
</comment>
<dbReference type="Gene3D" id="3.40.1110.10">
    <property type="entry name" value="Calcium-transporting ATPase, cytoplasmic domain N"/>
    <property type="match status" value="1"/>
</dbReference>
<evidence type="ECO:0000256" key="6">
    <source>
        <dbReference type="ARBA" id="ARBA00023136"/>
    </source>
</evidence>
<evidence type="ECO:0000256" key="8">
    <source>
        <dbReference type="ARBA" id="ARBA00047308"/>
    </source>
</evidence>
<dbReference type="NCBIfam" id="TIGR01525">
    <property type="entry name" value="ATPase-IB_hvy"/>
    <property type="match status" value="1"/>
</dbReference>
<dbReference type="InterPro" id="IPR023299">
    <property type="entry name" value="ATPase_P-typ_cyto_dom_N"/>
</dbReference>
<dbReference type="InterPro" id="IPR044492">
    <property type="entry name" value="P_typ_ATPase_HD_dom"/>
</dbReference>
<keyword evidence="4" id="KW-1278">Translocase</keyword>
<comment type="catalytic activity">
    <reaction evidence="8">
        <text>Zn(2+)(in) + ATP + H2O = Zn(2+)(out) + ADP + phosphate + H(+)</text>
        <dbReference type="Rhea" id="RHEA:20621"/>
        <dbReference type="ChEBI" id="CHEBI:15377"/>
        <dbReference type="ChEBI" id="CHEBI:15378"/>
        <dbReference type="ChEBI" id="CHEBI:29105"/>
        <dbReference type="ChEBI" id="CHEBI:30616"/>
        <dbReference type="ChEBI" id="CHEBI:43474"/>
        <dbReference type="ChEBI" id="CHEBI:456216"/>
        <dbReference type="EC" id="7.2.2.12"/>
    </reaction>
</comment>
<gene>
    <name evidence="12" type="ORF">H206_01306</name>
</gene>
<dbReference type="EMBL" id="MTKO01000088">
    <property type="protein sequence ID" value="RWX44782.1"/>
    <property type="molecule type" value="Genomic_DNA"/>
</dbReference>
<evidence type="ECO:0000256" key="9">
    <source>
        <dbReference type="RuleBase" id="RU362081"/>
    </source>
</evidence>
<dbReference type="Gene3D" id="2.70.150.10">
    <property type="entry name" value="Calcium-transporting ATPase, cytoplasmic transduction domain A"/>
    <property type="match status" value="1"/>
</dbReference>
<dbReference type="InterPro" id="IPR059000">
    <property type="entry name" value="ATPase_P-type_domA"/>
</dbReference>
<dbReference type="GO" id="GO:0016887">
    <property type="term" value="F:ATP hydrolysis activity"/>
    <property type="evidence" value="ECO:0007669"/>
    <property type="project" value="InterPro"/>
</dbReference>